<accession>A0A2K4YDD3</accession>
<dbReference type="EMBL" id="FXEG02000003">
    <property type="protein sequence ID" value="SOX54799.1"/>
    <property type="molecule type" value="Genomic_DNA"/>
</dbReference>
<sequence length="141" mass="15080">MSVQDERTAGDEDDQQVSGKSGDSDRPEGVKGDQHPQEKPEPDEDDKKAAAEMMVAYEDRPTLVLPGSGGAVSGTAVNDWLDEDGNPKTTDGPANKDSDGDGSDDKARQEQVEKDKALNEELRKLAAEENKGEKRPATGAK</sequence>
<evidence type="ECO:0000313" key="2">
    <source>
        <dbReference type="EMBL" id="SOX54799.1"/>
    </source>
</evidence>
<reference evidence="2" key="1">
    <citation type="submission" date="2018-01" db="EMBL/GenBank/DDBJ databases">
        <authorList>
            <consortium name="Urmite Genomes"/>
        </authorList>
    </citation>
    <scope>NUCLEOTIDE SEQUENCE [LARGE SCALE GENOMIC DNA]</scope>
    <source>
        <strain evidence="2">AFP003</strain>
    </source>
</reference>
<proteinExistence type="predicted"/>
<feature type="compositionally biased region" description="Basic and acidic residues" evidence="1">
    <location>
        <begin position="1"/>
        <end position="10"/>
    </location>
</feature>
<protein>
    <submittedName>
        <fullName evidence="2">Uncharacterized protein</fullName>
    </submittedName>
</protein>
<dbReference type="RefSeq" id="WP_096288800.1">
    <property type="nucleotide sequence ID" value="NZ_FXEG02000003.1"/>
</dbReference>
<dbReference type="OrthoDB" id="4485278at2"/>
<keyword evidence="3" id="KW-1185">Reference proteome</keyword>
<evidence type="ECO:0000256" key="1">
    <source>
        <dbReference type="SAM" id="MobiDB-lite"/>
    </source>
</evidence>
<gene>
    <name evidence="2" type="ORF">MAAFP003_3478</name>
</gene>
<dbReference type="Proteomes" id="UP000236318">
    <property type="component" value="Unassembled WGS sequence"/>
</dbReference>
<feature type="region of interest" description="Disordered" evidence="1">
    <location>
        <begin position="1"/>
        <end position="141"/>
    </location>
</feature>
<dbReference type="AlphaFoldDB" id="A0A2K4YDD3"/>
<organism evidence="2 3">
    <name type="scientific">Mycobacterium ahvazicum</name>
    <dbReference type="NCBI Taxonomy" id="1964395"/>
    <lineage>
        <taxon>Bacteria</taxon>
        <taxon>Bacillati</taxon>
        <taxon>Actinomycetota</taxon>
        <taxon>Actinomycetes</taxon>
        <taxon>Mycobacteriales</taxon>
        <taxon>Mycobacteriaceae</taxon>
        <taxon>Mycobacterium</taxon>
        <taxon>Mycobacterium simiae complex</taxon>
    </lineage>
</organism>
<feature type="compositionally biased region" description="Basic and acidic residues" evidence="1">
    <location>
        <begin position="94"/>
        <end position="141"/>
    </location>
</feature>
<feature type="compositionally biased region" description="Basic and acidic residues" evidence="1">
    <location>
        <begin position="22"/>
        <end position="50"/>
    </location>
</feature>
<evidence type="ECO:0000313" key="3">
    <source>
        <dbReference type="Proteomes" id="UP000236318"/>
    </source>
</evidence>
<comment type="caution">
    <text evidence="2">The sequence shown here is derived from an EMBL/GenBank/DDBJ whole genome shotgun (WGS) entry which is preliminary data.</text>
</comment>
<name>A0A2K4YDD3_9MYCO</name>